<gene>
    <name evidence="1" type="ORF">CRG98_000061</name>
</gene>
<reference evidence="1 2" key="1">
    <citation type="submission" date="2017-11" db="EMBL/GenBank/DDBJ databases">
        <title>De-novo sequencing of pomegranate (Punica granatum L.) genome.</title>
        <authorList>
            <person name="Akparov Z."/>
            <person name="Amiraslanov A."/>
            <person name="Hajiyeva S."/>
            <person name="Abbasov M."/>
            <person name="Kaur K."/>
            <person name="Hamwieh A."/>
            <person name="Solovyev V."/>
            <person name="Salamov A."/>
            <person name="Braich B."/>
            <person name="Kosarev P."/>
            <person name="Mahmoud A."/>
            <person name="Hajiyev E."/>
            <person name="Babayeva S."/>
            <person name="Izzatullayeva V."/>
            <person name="Mammadov A."/>
            <person name="Mammadov A."/>
            <person name="Sharifova S."/>
            <person name="Ojaghi J."/>
            <person name="Eynullazada K."/>
            <person name="Bayramov B."/>
            <person name="Abdulazimova A."/>
            <person name="Shahmuradov I."/>
        </authorList>
    </citation>
    <scope>NUCLEOTIDE SEQUENCE [LARGE SCALE GENOMIC DNA]</scope>
    <source>
        <strain evidence="2">cv. AG2017</strain>
        <tissue evidence="1">Leaf</tissue>
    </source>
</reference>
<evidence type="ECO:0000313" key="1">
    <source>
        <dbReference type="EMBL" id="PKI79586.1"/>
    </source>
</evidence>
<name>A0A2I0LGD9_PUNGR</name>
<dbReference type="Proteomes" id="UP000233551">
    <property type="component" value="Unassembled WGS sequence"/>
</dbReference>
<proteinExistence type="predicted"/>
<dbReference type="EMBL" id="PGOL01000001">
    <property type="protein sequence ID" value="PKI79586.1"/>
    <property type="molecule type" value="Genomic_DNA"/>
</dbReference>
<organism evidence="1 2">
    <name type="scientific">Punica granatum</name>
    <name type="common">Pomegranate</name>
    <dbReference type="NCBI Taxonomy" id="22663"/>
    <lineage>
        <taxon>Eukaryota</taxon>
        <taxon>Viridiplantae</taxon>
        <taxon>Streptophyta</taxon>
        <taxon>Embryophyta</taxon>
        <taxon>Tracheophyta</taxon>
        <taxon>Spermatophyta</taxon>
        <taxon>Magnoliopsida</taxon>
        <taxon>eudicotyledons</taxon>
        <taxon>Gunneridae</taxon>
        <taxon>Pentapetalae</taxon>
        <taxon>rosids</taxon>
        <taxon>malvids</taxon>
        <taxon>Myrtales</taxon>
        <taxon>Lythraceae</taxon>
        <taxon>Punica</taxon>
    </lineage>
</organism>
<dbReference type="AlphaFoldDB" id="A0A2I0LGD9"/>
<sequence length="75" mass="8457">MVKERLILPPTPDPISYISSLISPNSAATYTNWSSSYTVQVGEVLSSTSSWVSTTWLKQCRQITTPVRMIIRFSF</sequence>
<comment type="caution">
    <text evidence="1">The sequence shown here is derived from an EMBL/GenBank/DDBJ whole genome shotgun (WGS) entry which is preliminary data.</text>
</comment>
<keyword evidence="2" id="KW-1185">Reference proteome</keyword>
<protein>
    <submittedName>
        <fullName evidence="1">Uncharacterized protein</fullName>
    </submittedName>
</protein>
<accession>A0A2I0LGD9</accession>
<evidence type="ECO:0000313" key="2">
    <source>
        <dbReference type="Proteomes" id="UP000233551"/>
    </source>
</evidence>